<evidence type="ECO:0000313" key="3">
    <source>
        <dbReference type="Proteomes" id="UP000823982"/>
    </source>
</evidence>
<feature type="domain" description="Glycoside hydrolase family 29 N-terminal" evidence="1">
    <location>
        <begin position="35"/>
        <end position="141"/>
    </location>
</feature>
<dbReference type="GO" id="GO:0005975">
    <property type="term" value="P:carbohydrate metabolic process"/>
    <property type="evidence" value="ECO:0007669"/>
    <property type="project" value="InterPro"/>
</dbReference>
<evidence type="ECO:0000259" key="1">
    <source>
        <dbReference type="Pfam" id="PF01120"/>
    </source>
</evidence>
<proteinExistence type="predicted"/>
<dbReference type="GO" id="GO:0004560">
    <property type="term" value="F:alpha-L-fucosidase activity"/>
    <property type="evidence" value="ECO:0007669"/>
    <property type="project" value="InterPro"/>
</dbReference>
<evidence type="ECO:0000313" key="2">
    <source>
        <dbReference type="EMBL" id="HIS24588.1"/>
    </source>
</evidence>
<reference evidence="2" key="1">
    <citation type="submission" date="2020-10" db="EMBL/GenBank/DDBJ databases">
        <authorList>
            <person name="Gilroy R."/>
        </authorList>
    </citation>
    <scope>NUCLEOTIDE SEQUENCE</scope>
    <source>
        <strain evidence="2">CHK157-1446</strain>
    </source>
</reference>
<dbReference type="Proteomes" id="UP000823982">
    <property type="component" value="Unassembled WGS sequence"/>
</dbReference>
<dbReference type="InterPro" id="IPR057739">
    <property type="entry name" value="Glyco_hydro_29_N"/>
</dbReference>
<accession>A0A9D1ENM4</accession>
<reference evidence="2" key="2">
    <citation type="journal article" date="2021" name="PeerJ">
        <title>Extensive microbial diversity within the chicken gut microbiome revealed by metagenomics and culture.</title>
        <authorList>
            <person name="Gilroy R."/>
            <person name="Ravi A."/>
            <person name="Getino M."/>
            <person name="Pursley I."/>
            <person name="Horton D.L."/>
            <person name="Alikhan N.F."/>
            <person name="Baker D."/>
            <person name="Gharbi K."/>
            <person name="Hall N."/>
            <person name="Watson M."/>
            <person name="Adriaenssens E.M."/>
            <person name="Foster-Nyarko E."/>
            <person name="Jarju S."/>
            <person name="Secka A."/>
            <person name="Antonio M."/>
            <person name="Oren A."/>
            <person name="Chaudhuri R.R."/>
            <person name="La Ragione R."/>
            <person name="Hildebrand F."/>
            <person name="Pallen M.J."/>
        </authorList>
    </citation>
    <scope>NUCLEOTIDE SEQUENCE</scope>
    <source>
        <strain evidence="2">CHK157-1446</strain>
    </source>
</reference>
<dbReference type="AlphaFoldDB" id="A0A9D1ENM4"/>
<comment type="caution">
    <text evidence="2">The sequence shown here is derived from an EMBL/GenBank/DDBJ whole genome shotgun (WGS) entry which is preliminary data.</text>
</comment>
<dbReference type="InterPro" id="IPR017853">
    <property type="entry name" value="GH"/>
</dbReference>
<organism evidence="2 3">
    <name type="scientific">Candidatus Faeciplasma gallinarum</name>
    <dbReference type="NCBI Taxonomy" id="2840799"/>
    <lineage>
        <taxon>Bacteria</taxon>
        <taxon>Bacillati</taxon>
        <taxon>Bacillota</taxon>
        <taxon>Clostridia</taxon>
        <taxon>Eubacteriales</taxon>
        <taxon>Oscillospiraceae</taxon>
        <taxon>Oscillospiraceae incertae sedis</taxon>
        <taxon>Candidatus Faeciplasma</taxon>
    </lineage>
</organism>
<protein>
    <submittedName>
        <fullName evidence="2">Alpha-L-fucosidase</fullName>
    </submittedName>
</protein>
<dbReference type="EMBL" id="DVIR01000039">
    <property type="protein sequence ID" value="HIS24588.1"/>
    <property type="molecule type" value="Genomic_DNA"/>
</dbReference>
<dbReference type="SUPFAM" id="SSF51445">
    <property type="entry name" value="(Trans)glycosidases"/>
    <property type="match status" value="1"/>
</dbReference>
<dbReference type="Gene3D" id="3.20.20.80">
    <property type="entry name" value="Glycosidases"/>
    <property type="match status" value="1"/>
</dbReference>
<dbReference type="Pfam" id="PF01120">
    <property type="entry name" value="Alpha_L_fucos"/>
    <property type="match status" value="1"/>
</dbReference>
<gene>
    <name evidence="2" type="ORF">IAD01_04205</name>
</gene>
<sequence>MNTYSIEKVEHEPGEPLTDDEIDELYGDGQLNSDWHVRKWYDISMEMIEKYQPDIIYYGYGINYAPYDNLPDASRYRMLANFYNQAKTTNPEGVVCNYKEGGSLPSEAVYNKERSSLADINPVPYQTDTSIGTKSWCYTTVSARTI</sequence>
<name>A0A9D1ENM4_9FIRM</name>